<comment type="caution">
    <text evidence="13">The sequence shown here is derived from an EMBL/GenBank/DDBJ whole genome shotgun (WGS) entry which is preliminary data.</text>
</comment>
<evidence type="ECO:0000256" key="8">
    <source>
        <dbReference type="ARBA" id="ARBA00022989"/>
    </source>
</evidence>
<comment type="function">
    <text evidence="10">Part of the ABC transporter complex hrt involved in hemin import. Responsible for the translocation of the substrate across the membrane.</text>
</comment>
<evidence type="ECO:0000313" key="13">
    <source>
        <dbReference type="EMBL" id="KRN75748.1"/>
    </source>
</evidence>
<organism evidence="13 14">
    <name type="scientific">Weissella kandleri</name>
    <dbReference type="NCBI Taxonomy" id="1616"/>
    <lineage>
        <taxon>Bacteria</taxon>
        <taxon>Bacillati</taxon>
        <taxon>Bacillota</taxon>
        <taxon>Bacilli</taxon>
        <taxon>Lactobacillales</taxon>
        <taxon>Lactobacillaceae</taxon>
        <taxon>Weissella</taxon>
    </lineage>
</organism>
<keyword evidence="6" id="KW-1003">Cell membrane</keyword>
<sequence>MYLALNEIKKNKIRYGLVISVISLITFLIFILTSLALGLANENTTALKTWKIKSAIITKDSNGNIGQSLMSEEQFKKIKMNSGDSQVGITPTNLKMGRDETKSVQYVGVKKDQEVYNKLEYITGRPVKADNEVVVSDKIRNIKVNDEVKLGQSDQSYKVVGIVNNAEYNMAPVVYGALNQWHKIKGVDAHFVGSGVLSINHKNNNEIYSQDLTLLTIDEFMNKLPGYSAQNATFTFMIAFLVLISLVVVTIFLYILTTQKVKNLAVLRAQGIPNAYLLKNTFNETAIIMISSILMGLVTTFVISLVIPESVPMYFDVKFTLLIAGGTLITGLLGALIPMRIISKIDPVSVIGG</sequence>
<dbReference type="GO" id="GO:0005886">
    <property type="term" value="C:plasma membrane"/>
    <property type="evidence" value="ECO:0007669"/>
    <property type="project" value="UniProtKB-SubCell"/>
</dbReference>
<comment type="subunit">
    <text evidence="3">The complex is composed of two ATP-binding proteins (HrtA), two transmembrane proteins (HrtB) and a solute-binding protein.</text>
</comment>
<evidence type="ECO:0000256" key="4">
    <source>
        <dbReference type="ARBA" id="ARBA00016962"/>
    </source>
</evidence>
<keyword evidence="7 11" id="KW-0812">Transmembrane</keyword>
<accession>A0A0R2JNN8</accession>
<evidence type="ECO:0000256" key="11">
    <source>
        <dbReference type="SAM" id="Phobius"/>
    </source>
</evidence>
<comment type="similarity">
    <text evidence="2">Belongs to the ABC-4 integral membrane protein family. HrtB subfamily.</text>
</comment>
<keyword evidence="8 11" id="KW-1133">Transmembrane helix</keyword>
<feature type="transmembrane region" description="Helical" evidence="11">
    <location>
        <begin position="319"/>
        <end position="337"/>
    </location>
</feature>
<name>A0A0R2JNN8_9LACO</name>
<dbReference type="OrthoDB" id="384327at2"/>
<feature type="transmembrane region" description="Helical" evidence="11">
    <location>
        <begin position="234"/>
        <end position="256"/>
    </location>
</feature>
<dbReference type="Pfam" id="PF02687">
    <property type="entry name" value="FtsX"/>
    <property type="match status" value="1"/>
</dbReference>
<dbReference type="PATRIC" id="fig|1616.3.peg.250"/>
<keyword evidence="9 11" id="KW-0472">Membrane</keyword>
<gene>
    <name evidence="13" type="ORF">IV73_GL000246</name>
</gene>
<evidence type="ECO:0000256" key="10">
    <source>
        <dbReference type="ARBA" id="ARBA00024973"/>
    </source>
</evidence>
<evidence type="ECO:0000313" key="14">
    <source>
        <dbReference type="Proteomes" id="UP000051655"/>
    </source>
</evidence>
<evidence type="ECO:0000256" key="3">
    <source>
        <dbReference type="ARBA" id="ARBA00011131"/>
    </source>
</evidence>
<reference evidence="13 14" key="1">
    <citation type="journal article" date="2015" name="Genome Announc.">
        <title>Expanding the biotechnology potential of lactobacilli through comparative genomics of 213 strains and associated genera.</title>
        <authorList>
            <person name="Sun Z."/>
            <person name="Harris H.M."/>
            <person name="McCann A."/>
            <person name="Guo C."/>
            <person name="Argimon S."/>
            <person name="Zhang W."/>
            <person name="Yang X."/>
            <person name="Jeffery I.B."/>
            <person name="Cooney J.C."/>
            <person name="Kagawa T.F."/>
            <person name="Liu W."/>
            <person name="Song Y."/>
            <person name="Salvetti E."/>
            <person name="Wrobel A."/>
            <person name="Rasinkangas P."/>
            <person name="Parkhill J."/>
            <person name="Rea M.C."/>
            <person name="O'Sullivan O."/>
            <person name="Ritari J."/>
            <person name="Douillard F.P."/>
            <person name="Paul Ross R."/>
            <person name="Yang R."/>
            <person name="Briner A.E."/>
            <person name="Felis G.E."/>
            <person name="de Vos W.M."/>
            <person name="Barrangou R."/>
            <person name="Klaenhammer T.R."/>
            <person name="Caufield P.W."/>
            <person name="Cui Y."/>
            <person name="Zhang H."/>
            <person name="O'Toole P.W."/>
        </authorList>
    </citation>
    <scope>NUCLEOTIDE SEQUENCE [LARGE SCALE GENOMIC DNA]</scope>
    <source>
        <strain evidence="13 14">DSM 20593</strain>
    </source>
</reference>
<dbReference type="InterPro" id="IPR003838">
    <property type="entry name" value="ABC3_permease_C"/>
</dbReference>
<dbReference type="PANTHER" id="PTHR43738:SF1">
    <property type="entry name" value="HEMIN TRANSPORT SYSTEM PERMEASE PROTEIN HRTB-RELATED"/>
    <property type="match status" value="1"/>
</dbReference>
<comment type="subcellular location">
    <subcellularLocation>
        <location evidence="1">Cell membrane</location>
        <topology evidence="1">Multi-pass membrane protein</topology>
    </subcellularLocation>
</comment>
<keyword evidence="5" id="KW-0813">Transport</keyword>
<feature type="transmembrane region" description="Helical" evidence="11">
    <location>
        <begin position="286"/>
        <end position="307"/>
    </location>
</feature>
<evidence type="ECO:0000256" key="2">
    <source>
        <dbReference type="ARBA" id="ARBA00008697"/>
    </source>
</evidence>
<dbReference type="AlphaFoldDB" id="A0A0R2JNN8"/>
<dbReference type="EMBL" id="JQBP01000001">
    <property type="protein sequence ID" value="KRN75748.1"/>
    <property type="molecule type" value="Genomic_DNA"/>
</dbReference>
<evidence type="ECO:0000256" key="5">
    <source>
        <dbReference type="ARBA" id="ARBA00022448"/>
    </source>
</evidence>
<dbReference type="InterPro" id="IPR051125">
    <property type="entry name" value="ABC-4/HrtB_transporter"/>
</dbReference>
<dbReference type="RefSeq" id="WP_057753636.1">
    <property type="nucleotide sequence ID" value="NZ_JQBP01000001.1"/>
</dbReference>
<feature type="transmembrane region" description="Helical" evidence="11">
    <location>
        <begin position="15"/>
        <end position="39"/>
    </location>
</feature>
<feature type="domain" description="ABC3 transporter permease C-terminal" evidence="12">
    <location>
        <begin position="236"/>
        <end position="347"/>
    </location>
</feature>
<dbReference type="PANTHER" id="PTHR43738">
    <property type="entry name" value="ABC TRANSPORTER, MEMBRANE PROTEIN"/>
    <property type="match status" value="1"/>
</dbReference>
<proteinExistence type="inferred from homology"/>
<protein>
    <recommendedName>
        <fullName evidence="4">Putative hemin transport system permease protein HrtB</fullName>
    </recommendedName>
</protein>
<evidence type="ECO:0000259" key="12">
    <source>
        <dbReference type="Pfam" id="PF02687"/>
    </source>
</evidence>
<evidence type="ECO:0000256" key="1">
    <source>
        <dbReference type="ARBA" id="ARBA00004651"/>
    </source>
</evidence>
<evidence type="ECO:0000256" key="9">
    <source>
        <dbReference type="ARBA" id="ARBA00023136"/>
    </source>
</evidence>
<evidence type="ECO:0000256" key="6">
    <source>
        <dbReference type="ARBA" id="ARBA00022475"/>
    </source>
</evidence>
<dbReference type="STRING" id="1616.IV73_GL000246"/>
<dbReference type="Proteomes" id="UP000051655">
    <property type="component" value="Unassembled WGS sequence"/>
</dbReference>
<keyword evidence="14" id="KW-1185">Reference proteome</keyword>
<evidence type="ECO:0000256" key="7">
    <source>
        <dbReference type="ARBA" id="ARBA00022692"/>
    </source>
</evidence>